<evidence type="ECO:0000313" key="2">
    <source>
        <dbReference type="Proteomes" id="UP000479710"/>
    </source>
</evidence>
<accession>A0A6G1BM68</accession>
<proteinExistence type="predicted"/>
<reference evidence="1 2" key="1">
    <citation type="submission" date="2019-11" db="EMBL/GenBank/DDBJ databases">
        <title>Whole genome sequence of Oryza granulata.</title>
        <authorList>
            <person name="Li W."/>
        </authorList>
    </citation>
    <scope>NUCLEOTIDE SEQUENCE [LARGE SCALE GENOMIC DNA]</scope>
    <source>
        <strain evidence="2">cv. Menghai</strain>
        <tissue evidence="1">Leaf</tissue>
    </source>
</reference>
<dbReference type="EMBL" id="SPHZ02000012">
    <property type="protein sequence ID" value="KAF0888827.1"/>
    <property type="molecule type" value="Genomic_DNA"/>
</dbReference>
<name>A0A6G1BM68_9ORYZ</name>
<dbReference type="Proteomes" id="UP000479710">
    <property type="component" value="Unassembled WGS sequence"/>
</dbReference>
<comment type="caution">
    <text evidence="1">The sequence shown here is derived from an EMBL/GenBank/DDBJ whole genome shotgun (WGS) entry which is preliminary data.</text>
</comment>
<organism evidence="1 2">
    <name type="scientific">Oryza meyeriana var. granulata</name>
    <dbReference type="NCBI Taxonomy" id="110450"/>
    <lineage>
        <taxon>Eukaryota</taxon>
        <taxon>Viridiplantae</taxon>
        <taxon>Streptophyta</taxon>
        <taxon>Embryophyta</taxon>
        <taxon>Tracheophyta</taxon>
        <taxon>Spermatophyta</taxon>
        <taxon>Magnoliopsida</taxon>
        <taxon>Liliopsida</taxon>
        <taxon>Poales</taxon>
        <taxon>Poaceae</taxon>
        <taxon>BOP clade</taxon>
        <taxon>Oryzoideae</taxon>
        <taxon>Oryzeae</taxon>
        <taxon>Oryzinae</taxon>
        <taxon>Oryza</taxon>
        <taxon>Oryza meyeriana</taxon>
    </lineage>
</organism>
<keyword evidence="2" id="KW-1185">Reference proteome</keyword>
<protein>
    <submittedName>
        <fullName evidence="1">Uncharacterized protein</fullName>
    </submittedName>
</protein>
<gene>
    <name evidence="1" type="ORF">E2562_019338</name>
</gene>
<dbReference type="AlphaFoldDB" id="A0A6G1BM68"/>
<sequence length="143" mass="15402">MTRPSRPAPSPCASLHRTDRGRVIPRRSYVEVGPQPAAQHCAPLLCDGVHTVPVLSAAPWTRLDDHLVTTVRRTAPHPVAGVSTTRIALGTHCLLGRMDDAQHRPSHHRSPPHQPAPPLIAAHSTVAALARYLARPPLPPMVA</sequence>
<evidence type="ECO:0000313" key="1">
    <source>
        <dbReference type="EMBL" id="KAF0888827.1"/>
    </source>
</evidence>